<dbReference type="Pfam" id="PF01381">
    <property type="entry name" value="HTH_3"/>
    <property type="match status" value="1"/>
</dbReference>
<comment type="caution">
    <text evidence="3">The sequence shown here is derived from an EMBL/GenBank/DDBJ whole genome shotgun (WGS) entry which is preliminary data.</text>
</comment>
<dbReference type="PROSITE" id="PS50943">
    <property type="entry name" value="HTH_CROC1"/>
    <property type="match status" value="1"/>
</dbReference>
<dbReference type="InterPro" id="IPR001387">
    <property type="entry name" value="Cro/C1-type_HTH"/>
</dbReference>
<keyword evidence="1" id="KW-0238">DNA-binding</keyword>
<feature type="domain" description="HTH cro/C1-type" evidence="2">
    <location>
        <begin position="13"/>
        <end position="57"/>
    </location>
</feature>
<gene>
    <name evidence="3" type="ORF">AB7A72_20430</name>
</gene>
<dbReference type="SMART" id="SM00530">
    <property type="entry name" value="HTH_XRE"/>
    <property type="match status" value="1"/>
</dbReference>
<dbReference type="PANTHER" id="PTHR46558:SF4">
    <property type="entry name" value="DNA-BIDING PHAGE PROTEIN"/>
    <property type="match status" value="1"/>
</dbReference>
<dbReference type="CDD" id="cd00093">
    <property type="entry name" value="HTH_XRE"/>
    <property type="match status" value="1"/>
</dbReference>
<dbReference type="SUPFAM" id="SSF47413">
    <property type="entry name" value="lambda repressor-like DNA-binding domains"/>
    <property type="match status" value="1"/>
</dbReference>
<dbReference type="Gene3D" id="1.10.260.40">
    <property type="entry name" value="lambda repressor-like DNA-binding domains"/>
    <property type="match status" value="1"/>
</dbReference>
<dbReference type="PANTHER" id="PTHR46558">
    <property type="entry name" value="TRACRIPTIONAL REGULATORY PROTEIN-RELATED-RELATED"/>
    <property type="match status" value="1"/>
</dbReference>
<proteinExistence type="predicted"/>
<dbReference type="Proteomes" id="UP001562178">
    <property type="component" value="Unassembled WGS sequence"/>
</dbReference>
<name>A0ABV4B988_9BURK</name>
<evidence type="ECO:0000313" key="3">
    <source>
        <dbReference type="EMBL" id="MEY2253396.1"/>
    </source>
</evidence>
<reference evidence="3 4" key="1">
    <citation type="journal article" date="2016" name="Int. J. Syst. Evol. Microbiol.">
        <title>Description of Comamonas sediminis sp. nov., isolated from lagoon sediments.</title>
        <authorList>
            <person name="Subhash Y."/>
            <person name="Bang J.J."/>
            <person name="You T.H."/>
            <person name="Lee S.S."/>
        </authorList>
    </citation>
    <scope>NUCLEOTIDE SEQUENCE [LARGE SCALE GENOMIC DNA]</scope>
    <source>
        <strain evidence="3 4">JCM 31169</strain>
    </source>
</reference>
<sequence length="95" mass="10365">MSTEQKKLLGSRLKAARTEANVSQDFAAETLGVTRQSVSAWERGASSPSAIQLGQLAAMYCICAHKLLFGEPFQRVQLSSLMSAGRYDFKKPVRG</sequence>
<evidence type="ECO:0000256" key="1">
    <source>
        <dbReference type="ARBA" id="ARBA00023125"/>
    </source>
</evidence>
<keyword evidence="4" id="KW-1185">Reference proteome</keyword>
<evidence type="ECO:0000313" key="4">
    <source>
        <dbReference type="Proteomes" id="UP001562178"/>
    </source>
</evidence>
<dbReference type="InterPro" id="IPR010982">
    <property type="entry name" value="Lambda_DNA-bd_dom_sf"/>
</dbReference>
<evidence type="ECO:0000259" key="2">
    <source>
        <dbReference type="PROSITE" id="PS50943"/>
    </source>
</evidence>
<organism evidence="3 4">
    <name type="scientific">Comamonas sediminis</name>
    <dbReference type="NCBI Taxonomy" id="1783360"/>
    <lineage>
        <taxon>Bacteria</taxon>
        <taxon>Pseudomonadati</taxon>
        <taxon>Pseudomonadota</taxon>
        <taxon>Betaproteobacteria</taxon>
        <taxon>Burkholderiales</taxon>
        <taxon>Comamonadaceae</taxon>
        <taxon>Comamonas</taxon>
    </lineage>
</organism>
<dbReference type="EMBL" id="JBGBDC010000010">
    <property type="protein sequence ID" value="MEY2253396.1"/>
    <property type="molecule type" value="Genomic_DNA"/>
</dbReference>
<protein>
    <submittedName>
        <fullName evidence="3">Helix-turn-helix transcriptional regulator</fullName>
    </submittedName>
</protein>
<accession>A0ABV4B988</accession>
<dbReference type="RefSeq" id="WP_369460983.1">
    <property type="nucleotide sequence ID" value="NZ_JBGBDC010000010.1"/>
</dbReference>